<name>A0A2V1IK37_9BACT</name>
<dbReference type="GO" id="GO:0000286">
    <property type="term" value="F:alanine dehydrogenase activity"/>
    <property type="evidence" value="ECO:0007669"/>
    <property type="project" value="TreeGrafter"/>
</dbReference>
<dbReference type="AlphaFoldDB" id="A0A2V1IK37"/>
<keyword evidence="1" id="KW-0560">Oxidoreductase</keyword>
<proteinExistence type="predicted"/>
<dbReference type="EMBL" id="PUEC01000013">
    <property type="protein sequence ID" value="PWB02349.1"/>
    <property type="molecule type" value="Genomic_DNA"/>
</dbReference>
<dbReference type="SUPFAM" id="SSF52283">
    <property type="entry name" value="Formate/glycerate dehydrogenase catalytic domain-like"/>
    <property type="match status" value="1"/>
</dbReference>
<organism evidence="4 5">
    <name type="scientific">Duncaniella muris</name>
    <dbReference type="NCBI Taxonomy" id="2094150"/>
    <lineage>
        <taxon>Bacteria</taxon>
        <taxon>Pseudomonadati</taxon>
        <taxon>Bacteroidota</taxon>
        <taxon>Bacteroidia</taxon>
        <taxon>Bacteroidales</taxon>
        <taxon>Muribaculaceae</taxon>
        <taxon>Duncaniella</taxon>
    </lineage>
</organism>
<evidence type="ECO:0000259" key="2">
    <source>
        <dbReference type="SMART" id="SM01002"/>
    </source>
</evidence>
<feature type="domain" description="Alanine dehydrogenase/pyridine nucleotide transhydrogenase NAD(H)-binding" evidence="2">
    <location>
        <begin position="169"/>
        <end position="300"/>
    </location>
</feature>
<evidence type="ECO:0000259" key="3">
    <source>
        <dbReference type="SMART" id="SM01003"/>
    </source>
</evidence>
<reference evidence="5" key="1">
    <citation type="submission" date="2018-02" db="EMBL/GenBank/DDBJ databases">
        <authorList>
            <person name="Clavel T."/>
            <person name="Strowig T."/>
        </authorList>
    </citation>
    <scope>NUCLEOTIDE SEQUENCE [LARGE SCALE GENOMIC DNA]</scope>
    <source>
        <strain evidence="5">DSM 103720</strain>
    </source>
</reference>
<feature type="domain" description="Alanine dehydrogenase/pyridine nucleotide transhydrogenase N-terminal" evidence="3">
    <location>
        <begin position="25"/>
        <end position="153"/>
    </location>
</feature>
<dbReference type="PANTHER" id="PTHR42795:SF1">
    <property type="entry name" value="ALANINE DEHYDROGENASE"/>
    <property type="match status" value="1"/>
</dbReference>
<dbReference type="Pfam" id="PF05222">
    <property type="entry name" value="AlaDh_PNT_N"/>
    <property type="match status" value="1"/>
</dbReference>
<dbReference type="SMART" id="SM01002">
    <property type="entry name" value="AlaDh_PNT_C"/>
    <property type="match status" value="1"/>
</dbReference>
<dbReference type="SUPFAM" id="SSF51735">
    <property type="entry name" value="NAD(P)-binding Rossmann-fold domains"/>
    <property type="match status" value="1"/>
</dbReference>
<gene>
    <name evidence="4" type="ORF">C5O23_06760</name>
</gene>
<dbReference type="Proteomes" id="UP000244905">
    <property type="component" value="Unassembled WGS sequence"/>
</dbReference>
<dbReference type="Pfam" id="PF01262">
    <property type="entry name" value="AlaDh_PNT_C"/>
    <property type="match status" value="1"/>
</dbReference>
<dbReference type="Gene3D" id="3.40.50.720">
    <property type="entry name" value="NAD(P)-binding Rossmann-like Domain"/>
    <property type="match status" value="2"/>
</dbReference>
<evidence type="ECO:0000313" key="5">
    <source>
        <dbReference type="Proteomes" id="UP000244905"/>
    </source>
</evidence>
<comment type="caution">
    <text evidence="4">The sequence shown here is derived from an EMBL/GenBank/DDBJ whole genome shotgun (WGS) entry which is preliminary data.</text>
</comment>
<dbReference type="InterPro" id="IPR007698">
    <property type="entry name" value="AlaDH/PNT_NAD(H)-bd"/>
</dbReference>
<keyword evidence="5" id="KW-1185">Reference proteome</keyword>
<evidence type="ECO:0000256" key="1">
    <source>
        <dbReference type="ARBA" id="ARBA00023002"/>
    </source>
</evidence>
<dbReference type="InterPro" id="IPR036291">
    <property type="entry name" value="NAD(P)-bd_dom_sf"/>
</dbReference>
<dbReference type="RefSeq" id="WP_107032192.1">
    <property type="nucleotide sequence ID" value="NZ_CAJSYL010000001.1"/>
</dbReference>
<dbReference type="SMART" id="SM01003">
    <property type="entry name" value="AlaDh_PNT_N"/>
    <property type="match status" value="1"/>
</dbReference>
<dbReference type="GO" id="GO:0005886">
    <property type="term" value="C:plasma membrane"/>
    <property type="evidence" value="ECO:0007669"/>
    <property type="project" value="TreeGrafter"/>
</dbReference>
<dbReference type="GO" id="GO:0006524">
    <property type="term" value="P:alanine catabolic process"/>
    <property type="evidence" value="ECO:0007669"/>
    <property type="project" value="TreeGrafter"/>
</dbReference>
<evidence type="ECO:0000313" key="4">
    <source>
        <dbReference type="EMBL" id="PWB02349.1"/>
    </source>
</evidence>
<protein>
    <submittedName>
        <fullName evidence="4">Uncharacterized protein</fullName>
    </submittedName>
</protein>
<dbReference type="PANTHER" id="PTHR42795">
    <property type="entry name" value="ALANINE DEHYDROGENASE"/>
    <property type="match status" value="1"/>
</dbReference>
<accession>A0A2V1IK37</accession>
<sequence length="393" mass="41637">MPQFTHTPQEQPQETLIDRRSLTIGLPACQSSSERRFPLTPEAAAELTERGFRIKMEAGATAAINYTDNQYMRAGVSVGTRSEALGCDIVIHLAPLEAADVRKMRRGTMLLTLLKPQNQHTDAIKELLKRHIIAIALDLIEDSGGCTPFADILAEIDGRASVAMASSLLADATRGKGILLGGVAGIIPCEVLVIGSGIAACAAARSAVGLGATVRMYDNDVYSLRRASQQLGPWVITSTLHPHTLENALRAADVVVATPTTEPFSAGSELTSVMKRGVLAFDLSSDSGKAFPAMTPVDLADALAVRESASLRERICFVHAGCAVARTAAMALSNTLITLMSSIVSCEGVSNALKLLPGMQKATYTFFGRIVNPQVAKAAGMRSVDISIYLTLS</sequence>
<dbReference type="GeneID" id="82526043"/>
<dbReference type="InterPro" id="IPR007886">
    <property type="entry name" value="AlaDH/PNT_N"/>
</dbReference>